<proteinExistence type="predicted"/>
<accession>A0A813IQU7</accession>
<name>A0A813IQU7_POLGL</name>
<protein>
    <submittedName>
        <fullName evidence="2">Uncharacterized protein</fullName>
    </submittedName>
</protein>
<feature type="non-terminal residue" evidence="2">
    <location>
        <position position="1"/>
    </location>
</feature>
<feature type="region of interest" description="Disordered" evidence="1">
    <location>
        <begin position="139"/>
        <end position="162"/>
    </location>
</feature>
<evidence type="ECO:0000313" key="2">
    <source>
        <dbReference type="EMBL" id="CAE8658131.1"/>
    </source>
</evidence>
<dbReference type="EMBL" id="CAJNNW010015811">
    <property type="protein sequence ID" value="CAE8658131.1"/>
    <property type="molecule type" value="Genomic_DNA"/>
</dbReference>
<organism evidence="2 3">
    <name type="scientific">Polarella glacialis</name>
    <name type="common">Dinoflagellate</name>
    <dbReference type="NCBI Taxonomy" id="89957"/>
    <lineage>
        <taxon>Eukaryota</taxon>
        <taxon>Sar</taxon>
        <taxon>Alveolata</taxon>
        <taxon>Dinophyceae</taxon>
        <taxon>Suessiales</taxon>
        <taxon>Suessiaceae</taxon>
        <taxon>Polarella</taxon>
    </lineage>
</organism>
<evidence type="ECO:0000313" key="3">
    <source>
        <dbReference type="Proteomes" id="UP000626109"/>
    </source>
</evidence>
<feature type="compositionally biased region" description="Basic and acidic residues" evidence="1">
    <location>
        <begin position="150"/>
        <end position="161"/>
    </location>
</feature>
<feature type="region of interest" description="Disordered" evidence="1">
    <location>
        <begin position="21"/>
        <end position="42"/>
    </location>
</feature>
<evidence type="ECO:0000256" key="1">
    <source>
        <dbReference type="SAM" id="MobiDB-lite"/>
    </source>
</evidence>
<feature type="non-terminal residue" evidence="2">
    <location>
        <position position="280"/>
    </location>
</feature>
<gene>
    <name evidence="2" type="ORF">PGLA2088_LOCUS13280</name>
</gene>
<dbReference type="AlphaFoldDB" id="A0A813IQU7"/>
<feature type="compositionally biased region" description="Polar residues" evidence="1">
    <location>
        <begin position="140"/>
        <end position="149"/>
    </location>
</feature>
<dbReference type="Proteomes" id="UP000626109">
    <property type="component" value="Unassembled WGS sequence"/>
</dbReference>
<reference evidence="2" key="1">
    <citation type="submission" date="2021-02" db="EMBL/GenBank/DDBJ databases">
        <authorList>
            <person name="Dougan E. K."/>
            <person name="Rhodes N."/>
            <person name="Thang M."/>
            <person name="Chan C."/>
        </authorList>
    </citation>
    <scope>NUCLEOTIDE SEQUENCE</scope>
</reference>
<sequence>PGFILAFDLVDRAEFLKAESNASAEEVEQPARGHSKTVPQKQRQAAGLEDLAALAAGVPGLTFVVVGTSGVVQPGDGDDFWDVLCSGPHAQWAWHALLGYGGAAQTVFADFRRLDSSQRPLDDVDLSWRLRRPPCVLSASPLSATSSGQPERDADAQRPEGGEPASAVAWLLSGPASGGAAAALLPAAQDAAGGGGLAAFCAALCGRSSSLPGIDAFRFTGGLACCAEFEACLLARSWGQAPALLDEALAAGAEAWALCAAALARLSRDIAGAVAGTHGS</sequence>
<comment type="caution">
    <text evidence="2">The sequence shown here is derived from an EMBL/GenBank/DDBJ whole genome shotgun (WGS) entry which is preliminary data.</text>
</comment>